<proteinExistence type="predicted"/>
<dbReference type="InterPro" id="IPR036259">
    <property type="entry name" value="MFS_trans_sf"/>
</dbReference>
<dbReference type="CDD" id="cd17502">
    <property type="entry name" value="MFS_Azr1_MDR_like"/>
    <property type="match status" value="1"/>
</dbReference>
<name>A0ABY7WRP5_9LACO</name>
<keyword evidence="5 6" id="KW-0472">Membrane</keyword>
<feature type="transmembrane region" description="Helical" evidence="6">
    <location>
        <begin position="164"/>
        <end position="185"/>
    </location>
</feature>
<keyword evidence="3 6" id="KW-0812">Transmembrane</keyword>
<dbReference type="PROSITE" id="PS50850">
    <property type="entry name" value="MFS"/>
    <property type="match status" value="1"/>
</dbReference>
<evidence type="ECO:0000256" key="4">
    <source>
        <dbReference type="ARBA" id="ARBA00022989"/>
    </source>
</evidence>
<comment type="subcellular location">
    <subcellularLocation>
        <location evidence="1">Cell membrane</location>
        <topology evidence="1">Multi-pass membrane protein</topology>
    </subcellularLocation>
</comment>
<feature type="transmembrane region" description="Helical" evidence="6">
    <location>
        <begin position="78"/>
        <end position="97"/>
    </location>
</feature>
<feature type="transmembrane region" description="Helical" evidence="6">
    <location>
        <begin position="47"/>
        <end position="66"/>
    </location>
</feature>
<dbReference type="InterPro" id="IPR020846">
    <property type="entry name" value="MFS_dom"/>
</dbReference>
<evidence type="ECO:0000313" key="9">
    <source>
        <dbReference type="Proteomes" id="UP001220377"/>
    </source>
</evidence>
<dbReference type="PRINTS" id="PR01036">
    <property type="entry name" value="TCRTETB"/>
</dbReference>
<accession>A0ABY7WRP5</accession>
<dbReference type="Gene3D" id="1.20.1720.10">
    <property type="entry name" value="Multidrug resistance protein D"/>
    <property type="match status" value="1"/>
</dbReference>
<evidence type="ECO:0000256" key="6">
    <source>
        <dbReference type="SAM" id="Phobius"/>
    </source>
</evidence>
<feature type="transmembrane region" description="Helical" evidence="6">
    <location>
        <begin position="357"/>
        <end position="383"/>
    </location>
</feature>
<dbReference type="Proteomes" id="UP001220377">
    <property type="component" value="Chromosome"/>
</dbReference>
<feature type="transmembrane region" description="Helical" evidence="6">
    <location>
        <begin position="197"/>
        <end position="219"/>
    </location>
</feature>
<feature type="transmembrane region" description="Helical" evidence="6">
    <location>
        <begin position="137"/>
        <end position="158"/>
    </location>
</feature>
<evidence type="ECO:0000313" key="8">
    <source>
        <dbReference type="EMBL" id="WDF82043.1"/>
    </source>
</evidence>
<dbReference type="SUPFAM" id="SSF103473">
    <property type="entry name" value="MFS general substrate transporter"/>
    <property type="match status" value="1"/>
</dbReference>
<feature type="transmembrane region" description="Helical" evidence="6">
    <location>
        <begin position="330"/>
        <end position="351"/>
    </location>
</feature>
<feature type="transmembrane region" description="Helical" evidence="6">
    <location>
        <begin position="12"/>
        <end position="35"/>
    </location>
</feature>
<feature type="transmembrane region" description="Helical" evidence="6">
    <location>
        <begin position="404"/>
        <end position="422"/>
    </location>
</feature>
<evidence type="ECO:0000256" key="2">
    <source>
        <dbReference type="ARBA" id="ARBA00022448"/>
    </source>
</evidence>
<organism evidence="8 9">
    <name type="scientific">Lacticaseibacillus pabuli</name>
    <dbReference type="NCBI Taxonomy" id="3025672"/>
    <lineage>
        <taxon>Bacteria</taxon>
        <taxon>Bacillati</taxon>
        <taxon>Bacillota</taxon>
        <taxon>Bacilli</taxon>
        <taxon>Lactobacillales</taxon>
        <taxon>Lactobacillaceae</taxon>
        <taxon>Lacticaseibacillus</taxon>
    </lineage>
</organism>
<keyword evidence="2" id="KW-0813">Transport</keyword>
<dbReference type="EMBL" id="CP117884">
    <property type="protein sequence ID" value="WDF82043.1"/>
    <property type="molecule type" value="Genomic_DNA"/>
</dbReference>
<protein>
    <submittedName>
        <fullName evidence="8">MDR family MFS transporter</fullName>
    </submittedName>
</protein>
<dbReference type="Gene3D" id="1.20.1250.20">
    <property type="entry name" value="MFS general substrate transporter like domains"/>
    <property type="match status" value="1"/>
</dbReference>
<feature type="transmembrane region" description="Helical" evidence="6">
    <location>
        <begin position="291"/>
        <end position="318"/>
    </location>
</feature>
<dbReference type="InterPro" id="IPR011701">
    <property type="entry name" value="MFS"/>
</dbReference>
<evidence type="ECO:0000256" key="5">
    <source>
        <dbReference type="ARBA" id="ARBA00023136"/>
    </source>
</evidence>
<sequence length="490" mass="53000">MTGTKKQTNVLIMTITVFIATFMTAIEGTIVSTAMPTIVGSLHGVKMMNWVFSMYLLTSAMATPIYGKMADRIGRKPVMLMGLGIFVVGSLLSGLSQSMFMLIIMRAIQGIGAGAIMPVTFTIIADLYPIEKRARILGLNGSSWGIAAVIAPLLGGFIVDKLSWHWVFVINVPIGLVTMLLTMIFMHESYAKQSSPVDYMGTVLLALTLMFTLVAFQSLSEAGGLVRFIILLVVAGVLLALFLRRERRAADPVISLDLFKSRTFTIQNILSALISGVVMGFEVYMPMWMQGILGLSASLGGFVVTPSSMMWIIGSFIAGRMLARMRPQRVLVIALIDVLIGFTILLMLPAYAPYWNFLAVAGVLGLGFGTIITSTTVTSQAAVDNSQIGVATSFNTLSRTLGQTMMVSIFGIIFNMAVANVGRYGKGLTTDMLNTLVNPHTAGQLPNQVLAPLREALFSAFHGVFISCIIIVILGFVINLFDRKRTTSKA</sequence>
<evidence type="ECO:0000256" key="3">
    <source>
        <dbReference type="ARBA" id="ARBA00022692"/>
    </source>
</evidence>
<feature type="transmembrane region" description="Helical" evidence="6">
    <location>
        <begin position="456"/>
        <end position="481"/>
    </location>
</feature>
<keyword evidence="4 6" id="KW-1133">Transmembrane helix</keyword>
<evidence type="ECO:0000259" key="7">
    <source>
        <dbReference type="PROSITE" id="PS50850"/>
    </source>
</evidence>
<dbReference type="PANTHER" id="PTHR23501:SF191">
    <property type="entry name" value="VACUOLAR BASIC AMINO ACID TRANSPORTER 4"/>
    <property type="match status" value="1"/>
</dbReference>
<feature type="transmembrane region" description="Helical" evidence="6">
    <location>
        <begin position="225"/>
        <end position="243"/>
    </location>
</feature>
<dbReference type="RefSeq" id="WP_274259234.1">
    <property type="nucleotide sequence ID" value="NZ_CP117884.1"/>
</dbReference>
<evidence type="ECO:0000256" key="1">
    <source>
        <dbReference type="ARBA" id="ARBA00004651"/>
    </source>
</evidence>
<reference evidence="8 9" key="1">
    <citation type="submission" date="2023-02" db="EMBL/GenBank/DDBJ databases">
        <title>Genome sequence of Lacticaseibacillus sp. KACC 23028.</title>
        <authorList>
            <person name="Kim S."/>
            <person name="Heo J."/>
            <person name="Kwon S.-W."/>
        </authorList>
    </citation>
    <scope>NUCLEOTIDE SEQUENCE [LARGE SCALE GENOMIC DNA]</scope>
    <source>
        <strain evidence="8 9">KACC 23028</strain>
    </source>
</reference>
<feature type="transmembrane region" description="Helical" evidence="6">
    <location>
        <begin position="103"/>
        <end position="125"/>
    </location>
</feature>
<keyword evidence="9" id="KW-1185">Reference proteome</keyword>
<dbReference type="Pfam" id="PF07690">
    <property type="entry name" value="MFS_1"/>
    <property type="match status" value="1"/>
</dbReference>
<gene>
    <name evidence="8" type="ORF">PQ472_08935</name>
</gene>
<feature type="transmembrane region" description="Helical" evidence="6">
    <location>
        <begin position="264"/>
        <end position="285"/>
    </location>
</feature>
<feature type="domain" description="Major facilitator superfamily (MFS) profile" evidence="7">
    <location>
        <begin position="13"/>
        <end position="487"/>
    </location>
</feature>
<dbReference type="PANTHER" id="PTHR23501">
    <property type="entry name" value="MAJOR FACILITATOR SUPERFAMILY"/>
    <property type="match status" value="1"/>
</dbReference>